<dbReference type="Proteomes" id="UP000598775">
    <property type="component" value="Unassembled WGS sequence"/>
</dbReference>
<proteinExistence type="inferred from homology"/>
<evidence type="ECO:0000259" key="4">
    <source>
        <dbReference type="Pfam" id="PF00135"/>
    </source>
</evidence>
<dbReference type="PROSITE" id="PS00122">
    <property type="entry name" value="CARBOXYLESTERASE_B_1"/>
    <property type="match status" value="1"/>
</dbReference>
<dbReference type="EC" id="3.1.1.-" evidence="3"/>
<gene>
    <name evidence="5" type="ORF">GCM10011399_28980</name>
</gene>
<dbReference type="PANTHER" id="PTHR11559">
    <property type="entry name" value="CARBOXYLESTERASE"/>
    <property type="match status" value="1"/>
</dbReference>
<dbReference type="Pfam" id="PF00135">
    <property type="entry name" value="COesterase"/>
    <property type="match status" value="1"/>
</dbReference>
<keyword evidence="2 3" id="KW-0378">Hydrolase</keyword>
<keyword evidence="6" id="KW-1185">Reference proteome</keyword>
<evidence type="ECO:0000256" key="2">
    <source>
        <dbReference type="ARBA" id="ARBA00022801"/>
    </source>
</evidence>
<dbReference type="AlphaFoldDB" id="A0A917BAW2"/>
<protein>
    <recommendedName>
        <fullName evidence="3">Carboxylic ester hydrolase</fullName>
        <ecNumber evidence="3">3.1.1.-</ecNumber>
    </recommendedName>
</protein>
<evidence type="ECO:0000256" key="1">
    <source>
        <dbReference type="ARBA" id="ARBA00005964"/>
    </source>
</evidence>
<evidence type="ECO:0000256" key="3">
    <source>
        <dbReference type="RuleBase" id="RU361235"/>
    </source>
</evidence>
<dbReference type="EMBL" id="BMGP01000005">
    <property type="protein sequence ID" value="GGF34017.1"/>
    <property type="molecule type" value="Genomic_DNA"/>
</dbReference>
<dbReference type="Gene3D" id="3.40.50.1820">
    <property type="entry name" value="alpha/beta hydrolase"/>
    <property type="match status" value="1"/>
</dbReference>
<dbReference type="InterPro" id="IPR029058">
    <property type="entry name" value="AB_hydrolase_fold"/>
</dbReference>
<dbReference type="RefSeq" id="WP_188679381.1">
    <property type="nucleotide sequence ID" value="NZ_BMGP01000005.1"/>
</dbReference>
<comment type="caution">
    <text evidence="5">The sequence shown here is derived from an EMBL/GenBank/DDBJ whole genome shotgun (WGS) entry which is preliminary data.</text>
</comment>
<sequence>MTPIVQISSGLITGRSEDGITSYLGIPYAAAPVGPLHFAAPQPHAGWEGERDGTAFGPTAPQSGWTPDLVDIIPNRIIAGDEFLNLNVWVPDGARDLPVMVWIHGGALLRGANSLEGYSGVPFARDGVVYVAINYRVGAEGAAVLEGAPLNLAVADVVAALRWVQAEISAFGGDPGRVTIFGESAGSTMAGCVLARDDAAELCAQAIMESAVPTAGTKERGVEITQLIADRLGVSATREAFAAVEPHKIIEAQDAVLEETSILGGGPMFVLVPGGDSVPRDPMAALLSGAGSTVPIMLGWTRDEARLWVQTTPLQHITDEMFAGLAPKLGATAEVIEVYRGNRPDASPADILAAMASDRMMRNPMNVLADARAAHGATTFVYEFAWESPVQGLGAAHAMELGFVFDRLDSDDFTSMTGPGAPQQVADDMHRAWVAFAITGNPGWEPWDSERPVQVFDTPASVLVRAPREDERVAWAS</sequence>
<organism evidence="5 6">
    <name type="scientific">Subtercola lobariae</name>
    <dbReference type="NCBI Taxonomy" id="1588641"/>
    <lineage>
        <taxon>Bacteria</taxon>
        <taxon>Bacillati</taxon>
        <taxon>Actinomycetota</taxon>
        <taxon>Actinomycetes</taxon>
        <taxon>Micrococcales</taxon>
        <taxon>Microbacteriaceae</taxon>
        <taxon>Subtercola</taxon>
    </lineage>
</organism>
<dbReference type="GO" id="GO:0016787">
    <property type="term" value="F:hydrolase activity"/>
    <property type="evidence" value="ECO:0007669"/>
    <property type="project" value="UniProtKB-KW"/>
</dbReference>
<comment type="similarity">
    <text evidence="1 3">Belongs to the type-B carboxylesterase/lipase family.</text>
</comment>
<evidence type="ECO:0000313" key="6">
    <source>
        <dbReference type="Proteomes" id="UP000598775"/>
    </source>
</evidence>
<evidence type="ECO:0000313" key="5">
    <source>
        <dbReference type="EMBL" id="GGF34017.1"/>
    </source>
</evidence>
<dbReference type="SUPFAM" id="SSF53474">
    <property type="entry name" value="alpha/beta-Hydrolases"/>
    <property type="match status" value="1"/>
</dbReference>
<dbReference type="InterPro" id="IPR050309">
    <property type="entry name" value="Type-B_Carboxylest/Lipase"/>
</dbReference>
<dbReference type="InterPro" id="IPR002018">
    <property type="entry name" value="CarbesteraseB"/>
</dbReference>
<reference evidence="5 6" key="1">
    <citation type="journal article" date="2014" name="Int. J. Syst. Evol. Microbiol.">
        <title>Complete genome sequence of Corynebacterium casei LMG S-19264T (=DSM 44701T), isolated from a smear-ripened cheese.</title>
        <authorList>
            <consortium name="US DOE Joint Genome Institute (JGI-PGF)"/>
            <person name="Walter F."/>
            <person name="Albersmeier A."/>
            <person name="Kalinowski J."/>
            <person name="Ruckert C."/>
        </authorList>
    </citation>
    <scope>NUCLEOTIDE SEQUENCE [LARGE SCALE GENOMIC DNA]</scope>
    <source>
        <strain evidence="5 6">CGMCC 1.12976</strain>
    </source>
</reference>
<dbReference type="InterPro" id="IPR019826">
    <property type="entry name" value="Carboxylesterase_B_AS"/>
</dbReference>
<name>A0A917BAW2_9MICO</name>
<accession>A0A917BAW2</accession>
<feature type="domain" description="Carboxylesterase type B" evidence="4">
    <location>
        <begin position="2"/>
        <end position="444"/>
    </location>
</feature>